<reference evidence="5 6" key="1">
    <citation type="submission" date="2017-04" db="EMBL/GenBank/DDBJ databases">
        <title>Draft genome of the yeast Clavispora lusitaniae type strain CBS 6936.</title>
        <authorList>
            <person name="Durrens P."/>
            <person name="Klopp C."/>
            <person name="Biteau N."/>
            <person name="Fitton-Ouhabi V."/>
            <person name="Dementhon K."/>
            <person name="Accoceberry I."/>
            <person name="Sherman D.J."/>
            <person name="Noel T."/>
        </authorList>
    </citation>
    <scope>NUCLEOTIDE SEQUENCE [LARGE SCALE GENOMIC DNA]</scope>
    <source>
        <strain evidence="5 6">CBS 6936</strain>
    </source>
</reference>
<evidence type="ECO:0000256" key="1">
    <source>
        <dbReference type="ARBA" id="ARBA00004496"/>
    </source>
</evidence>
<accession>A0AA91Q3P2</accession>
<organism evidence="5 6">
    <name type="scientific">Clavispora lusitaniae</name>
    <name type="common">Candida lusitaniae</name>
    <dbReference type="NCBI Taxonomy" id="36911"/>
    <lineage>
        <taxon>Eukaryota</taxon>
        <taxon>Fungi</taxon>
        <taxon>Dikarya</taxon>
        <taxon>Ascomycota</taxon>
        <taxon>Saccharomycotina</taxon>
        <taxon>Pichiomycetes</taxon>
        <taxon>Metschnikowiaceae</taxon>
        <taxon>Clavispora</taxon>
    </lineage>
</organism>
<dbReference type="FunFam" id="2.70.50.30:FF:000004">
    <property type="entry name" value="Rho GDP-dissociation inhibitor 1"/>
    <property type="match status" value="1"/>
</dbReference>
<keyword evidence="3" id="KW-0343">GTPase activation</keyword>
<comment type="similarity">
    <text evidence="2">Belongs to the Rho GDI family.</text>
</comment>
<name>A0AA91Q3P2_CLALS</name>
<dbReference type="Proteomes" id="UP000195602">
    <property type="component" value="Unassembled WGS sequence"/>
</dbReference>
<dbReference type="PANTHER" id="PTHR10980:SF3">
    <property type="entry name" value="LD16419P"/>
    <property type="match status" value="1"/>
</dbReference>
<keyword evidence="4" id="KW-0963">Cytoplasm</keyword>
<sequence length="224" mass="25188">MKRDHLAIPITHFSEKKKPTEIELTMSQEDDLVPESVEGYTVGEKKTIEEYNKLDAEDESLAKWKASLGLAADSTAYPVQAGDKRTVVIVEMALVFPEDPSLPDIVIPMEDASGKTLDKQITFNIKEKAVYELKIKFRVQHEIITGLKYLHSVKKSGIRVDKLEEPLGSYAPNTKEKPYYEKTFGAVEAPSGFLARGSYSAVTKFVDDDKTVHLSFPWSFQITK</sequence>
<comment type="caution">
    <text evidence="5">The sequence shown here is derived from an EMBL/GenBank/DDBJ whole genome shotgun (WGS) entry which is preliminary data.</text>
</comment>
<evidence type="ECO:0000313" key="6">
    <source>
        <dbReference type="Proteomes" id="UP000195602"/>
    </source>
</evidence>
<dbReference type="GO" id="GO:0005094">
    <property type="term" value="F:Rho GDP-dissociation inhibitor activity"/>
    <property type="evidence" value="ECO:0007669"/>
    <property type="project" value="InterPro"/>
</dbReference>
<dbReference type="GO" id="GO:0016020">
    <property type="term" value="C:membrane"/>
    <property type="evidence" value="ECO:0007669"/>
    <property type="project" value="TreeGrafter"/>
</dbReference>
<evidence type="ECO:0000256" key="4">
    <source>
        <dbReference type="ARBA" id="ARBA00022490"/>
    </source>
</evidence>
<dbReference type="AlphaFoldDB" id="A0AA91Q3P2"/>
<dbReference type="Pfam" id="PF02115">
    <property type="entry name" value="Rho_GDI"/>
    <property type="match status" value="1"/>
</dbReference>
<proteinExistence type="inferred from homology"/>
<evidence type="ECO:0000256" key="2">
    <source>
        <dbReference type="ARBA" id="ARBA00009758"/>
    </source>
</evidence>
<dbReference type="KEGG" id="clus:A9F13_02g03311"/>
<dbReference type="PANTHER" id="PTHR10980">
    <property type="entry name" value="RHO GDP-DISSOCIATION INHIBITOR"/>
    <property type="match status" value="1"/>
</dbReference>
<dbReference type="InterPro" id="IPR000406">
    <property type="entry name" value="Rho_GDI"/>
</dbReference>
<evidence type="ECO:0000256" key="3">
    <source>
        <dbReference type="ARBA" id="ARBA00022468"/>
    </source>
</evidence>
<evidence type="ECO:0000313" key="5">
    <source>
        <dbReference type="EMBL" id="OVF10507.1"/>
    </source>
</evidence>
<protein>
    <submittedName>
        <fullName evidence="5">Rho GDP-dissociation inhibitor</fullName>
    </submittedName>
</protein>
<dbReference type="InterPro" id="IPR014756">
    <property type="entry name" value="Ig_E-set"/>
</dbReference>
<dbReference type="GO" id="GO:0005096">
    <property type="term" value="F:GTPase activator activity"/>
    <property type="evidence" value="ECO:0007669"/>
    <property type="project" value="UniProtKB-KW"/>
</dbReference>
<dbReference type="SUPFAM" id="SSF81296">
    <property type="entry name" value="E set domains"/>
    <property type="match status" value="1"/>
</dbReference>
<dbReference type="Gene3D" id="2.70.50.30">
    <property type="entry name" value="Coagulation Factor XIII, subunit A, domain 1"/>
    <property type="match status" value="1"/>
</dbReference>
<dbReference type="GO" id="GO:0005829">
    <property type="term" value="C:cytosol"/>
    <property type="evidence" value="ECO:0007669"/>
    <property type="project" value="TreeGrafter"/>
</dbReference>
<gene>
    <name evidence="5" type="ORF">A9F13_02g03311</name>
</gene>
<dbReference type="EMBL" id="LYUB02000002">
    <property type="protein sequence ID" value="OVF10507.1"/>
    <property type="molecule type" value="Genomic_DNA"/>
</dbReference>
<comment type="subcellular location">
    <subcellularLocation>
        <location evidence="1">Cytoplasm</location>
    </subcellularLocation>
</comment>
<dbReference type="InterPro" id="IPR024792">
    <property type="entry name" value="RhoGDI_dom_sf"/>
</dbReference>
<dbReference type="GO" id="GO:0007266">
    <property type="term" value="P:Rho protein signal transduction"/>
    <property type="evidence" value="ECO:0007669"/>
    <property type="project" value="InterPro"/>
</dbReference>